<dbReference type="SMART" id="SM00258">
    <property type="entry name" value="SAND"/>
    <property type="match status" value="1"/>
</dbReference>
<feature type="region of interest" description="Disordered" evidence="1">
    <location>
        <begin position="110"/>
        <end position="129"/>
    </location>
</feature>
<keyword evidence="4" id="KW-1185">Reference proteome</keyword>
<feature type="region of interest" description="Disordered" evidence="1">
    <location>
        <begin position="241"/>
        <end position="414"/>
    </location>
</feature>
<dbReference type="SUPFAM" id="SSF46774">
    <property type="entry name" value="ARID-like"/>
    <property type="match status" value="1"/>
</dbReference>
<reference evidence="3" key="1">
    <citation type="journal article" date="2020" name="bioRxiv">
        <title>Comparative genomics of Chlamydomonas.</title>
        <authorList>
            <person name="Craig R.J."/>
            <person name="Hasan A.R."/>
            <person name="Ness R.W."/>
            <person name="Keightley P.D."/>
        </authorList>
    </citation>
    <scope>NUCLEOTIDE SEQUENCE</scope>
    <source>
        <strain evidence="3">CCAP 11/70</strain>
    </source>
</reference>
<dbReference type="Pfam" id="PF01388">
    <property type="entry name" value="ARID"/>
    <property type="match status" value="1"/>
</dbReference>
<feature type="compositionally biased region" description="Gly residues" evidence="1">
    <location>
        <begin position="345"/>
        <end position="363"/>
    </location>
</feature>
<dbReference type="SUPFAM" id="SSF63763">
    <property type="entry name" value="SAND domain-like"/>
    <property type="match status" value="1"/>
</dbReference>
<feature type="compositionally biased region" description="Gly residues" evidence="1">
    <location>
        <begin position="596"/>
        <end position="607"/>
    </location>
</feature>
<dbReference type="GO" id="GO:0003677">
    <property type="term" value="F:DNA binding"/>
    <property type="evidence" value="ECO:0007669"/>
    <property type="project" value="InterPro"/>
</dbReference>
<dbReference type="Gene3D" id="3.10.390.10">
    <property type="entry name" value="SAND domain-like"/>
    <property type="match status" value="1"/>
</dbReference>
<dbReference type="PROSITE" id="PS51011">
    <property type="entry name" value="ARID"/>
    <property type="match status" value="1"/>
</dbReference>
<dbReference type="AlphaFoldDB" id="A0A836BZI9"/>
<dbReference type="Pfam" id="PF01342">
    <property type="entry name" value="SAND"/>
    <property type="match status" value="1"/>
</dbReference>
<feature type="compositionally biased region" description="Basic and acidic residues" evidence="1">
    <location>
        <begin position="274"/>
        <end position="290"/>
    </location>
</feature>
<gene>
    <name evidence="3" type="ORF">HYH03_007919</name>
</gene>
<dbReference type="Proteomes" id="UP000612055">
    <property type="component" value="Unassembled WGS sequence"/>
</dbReference>
<feature type="domain" description="ARID" evidence="2">
    <location>
        <begin position="130"/>
        <end position="237"/>
    </location>
</feature>
<dbReference type="InterPro" id="IPR001606">
    <property type="entry name" value="ARID_dom"/>
</dbReference>
<evidence type="ECO:0000313" key="4">
    <source>
        <dbReference type="Proteomes" id="UP000612055"/>
    </source>
</evidence>
<organism evidence="3 4">
    <name type="scientific">Edaphochlamys debaryana</name>
    <dbReference type="NCBI Taxonomy" id="47281"/>
    <lineage>
        <taxon>Eukaryota</taxon>
        <taxon>Viridiplantae</taxon>
        <taxon>Chlorophyta</taxon>
        <taxon>core chlorophytes</taxon>
        <taxon>Chlorophyceae</taxon>
        <taxon>CS clade</taxon>
        <taxon>Chlamydomonadales</taxon>
        <taxon>Chlamydomonadales incertae sedis</taxon>
        <taxon>Edaphochlamys</taxon>
    </lineage>
</organism>
<sequence length="807" mass="77476">MDAAVTGPTSIPATVEVICGTLRGTYDVAKTKILYLSHLGSIREATPTEFERLGGRQATKKWKQSIRVVDSHGSAGKSLGEWLAGTAGTGAGTDAQRALVWASLAGDGRGGGWRNGDGPGPGPPPKPTPAQLREAFQLQLLDFVYGRIDNPGSGPAAAAADRRDDFAPALVGSHSYDLRKMYTLVKGLGGYAGVSSATNGWRRVAEGLELRPLNPGTVQACRCVYEQYLLRAERLEKAREAAGLPPGPPPGSGSASESEASQPRAGGGGGGGGRDGKDEGKGHGGGRHGEAAAAAARQSAAPSGRADGSMAPPRLAGTPSGPANGGSGRGAQATQGGQAGKDSRGGGGRGGGGGGAASGGGAGSVERHTSGPSNSISSIGGGGGGGGGVVQLKRGAGSHDVSGLTEASGRGGGGGRAINVSGFDGYQGLAVAAAAAAAQFRARGAGAAAVDGGTLRDRRLVGLEALLQGAGLQPSPNQRTTQFDNDGYGRGQNEQRGGTMYDQQNSSTSLLPSNIDDEHLLLAAGLRLQGPDGGGGGGRGSADGDAAGGSHKSTGMSLNLGLSLDGNLSGGGGGGLARSLSRPQSQLRAPLMLSGNAGGGGGGGGGRPATLDLSNPAPLSSRGSDMAARLALAGAGGSGDQAALVTLAGGAAAMGRNLPITLNRGGGGGGADGLASLVHPGWLSGSARVGGGAAAGPSDSMPALQLGGGGGGAGGGSGGGGAGRGLASLLDLRGGLREGLGLSQEDQVLANLLSEHFGNSSGSGLGLGLGLGGGGGGGGGGLVGLKRQLGDGGGGGGSGGPDKRPAL</sequence>
<feature type="compositionally biased region" description="Low complexity" evidence="1">
    <location>
        <begin position="291"/>
        <end position="306"/>
    </location>
</feature>
<feature type="region of interest" description="Disordered" evidence="1">
    <location>
        <begin position="689"/>
        <end position="718"/>
    </location>
</feature>
<feature type="compositionally biased region" description="Gly residues" evidence="1">
    <location>
        <begin position="706"/>
        <end position="718"/>
    </location>
</feature>
<proteinExistence type="predicted"/>
<feature type="region of interest" description="Disordered" evidence="1">
    <location>
        <begin position="782"/>
        <end position="807"/>
    </location>
</feature>
<feature type="compositionally biased region" description="Polar residues" evidence="1">
    <location>
        <begin position="492"/>
        <end position="512"/>
    </location>
</feature>
<name>A0A836BZI9_9CHLO</name>
<feature type="compositionally biased region" description="Gly residues" evidence="1">
    <location>
        <begin position="531"/>
        <end position="541"/>
    </location>
</feature>
<dbReference type="EMBL" id="JAEHOE010000034">
    <property type="protein sequence ID" value="KAG2493992.1"/>
    <property type="molecule type" value="Genomic_DNA"/>
</dbReference>
<feature type="region of interest" description="Disordered" evidence="1">
    <location>
        <begin position="471"/>
        <end position="512"/>
    </location>
</feature>
<feature type="compositionally biased region" description="Low complexity" evidence="1">
    <location>
        <begin position="252"/>
        <end position="264"/>
    </location>
</feature>
<evidence type="ECO:0000259" key="2">
    <source>
        <dbReference type="PROSITE" id="PS51011"/>
    </source>
</evidence>
<dbReference type="InterPro" id="IPR036431">
    <property type="entry name" value="ARID_dom_sf"/>
</dbReference>
<comment type="caution">
    <text evidence="3">The sequence shown here is derived from an EMBL/GenBank/DDBJ whole genome shotgun (WGS) entry which is preliminary data.</text>
</comment>
<feature type="compositionally biased region" description="Low complexity" evidence="1">
    <location>
        <begin position="543"/>
        <end position="553"/>
    </location>
</feature>
<feature type="compositionally biased region" description="Gly residues" evidence="1">
    <location>
        <begin position="379"/>
        <end position="389"/>
    </location>
</feature>
<dbReference type="Gene3D" id="1.10.150.60">
    <property type="entry name" value="ARID DNA-binding domain"/>
    <property type="match status" value="1"/>
</dbReference>
<dbReference type="InterPro" id="IPR010919">
    <property type="entry name" value="SAND-like_dom_sf"/>
</dbReference>
<feature type="compositionally biased region" description="Gly residues" evidence="1">
    <location>
        <begin position="790"/>
        <end position="800"/>
    </location>
</feature>
<feature type="compositionally biased region" description="Gly residues" evidence="1">
    <location>
        <begin position="110"/>
        <end position="119"/>
    </location>
</feature>
<dbReference type="CDD" id="cd16100">
    <property type="entry name" value="ARID"/>
    <property type="match status" value="1"/>
</dbReference>
<feature type="region of interest" description="Disordered" evidence="1">
    <location>
        <begin position="527"/>
        <end position="553"/>
    </location>
</feature>
<dbReference type="InterPro" id="IPR000770">
    <property type="entry name" value="SAND_dom"/>
</dbReference>
<evidence type="ECO:0000313" key="3">
    <source>
        <dbReference type="EMBL" id="KAG2493992.1"/>
    </source>
</evidence>
<protein>
    <recommendedName>
        <fullName evidence="2">ARID domain-containing protein</fullName>
    </recommendedName>
</protein>
<dbReference type="OrthoDB" id="515966at2759"/>
<feature type="region of interest" description="Disordered" evidence="1">
    <location>
        <begin position="591"/>
        <end position="611"/>
    </location>
</feature>
<accession>A0A836BZI9</accession>
<evidence type="ECO:0000256" key="1">
    <source>
        <dbReference type="SAM" id="MobiDB-lite"/>
    </source>
</evidence>
<feature type="compositionally biased region" description="Polar residues" evidence="1">
    <location>
        <begin position="474"/>
        <end position="484"/>
    </location>
</feature>